<organism evidence="2 3">
    <name type="scientific">Pseudomonas syringae pv. primulae</name>
    <dbReference type="NCBI Taxonomy" id="251707"/>
    <lineage>
        <taxon>Bacteria</taxon>
        <taxon>Pseudomonadati</taxon>
        <taxon>Pseudomonadota</taxon>
        <taxon>Gammaproteobacteria</taxon>
        <taxon>Pseudomonadales</taxon>
        <taxon>Pseudomonadaceae</taxon>
        <taxon>Pseudomonas</taxon>
    </lineage>
</organism>
<evidence type="ECO:0000256" key="1">
    <source>
        <dbReference type="SAM" id="SignalP"/>
    </source>
</evidence>
<dbReference type="PROSITE" id="PS51257">
    <property type="entry name" value="PROKAR_LIPOPROTEIN"/>
    <property type="match status" value="1"/>
</dbReference>
<name>A0A0P9YPW5_9PSED</name>
<dbReference type="AlphaFoldDB" id="A0A0P9YPW5"/>
<gene>
    <name evidence="2" type="ORF">ALO52_02728</name>
</gene>
<evidence type="ECO:0000313" key="2">
    <source>
        <dbReference type="EMBL" id="KPY37671.1"/>
    </source>
</evidence>
<dbReference type="PATRIC" id="fig|251707.3.peg.3623"/>
<keyword evidence="1" id="KW-0732">Signal</keyword>
<proteinExistence type="predicted"/>
<dbReference type="Proteomes" id="UP000050562">
    <property type="component" value="Unassembled WGS sequence"/>
</dbReference>
<dbReference type="InterPro" id="IPR048207">
    <property type="entry name" value="HprT-like"/>
</dbReference>
<reference evidence="2 3" key="1">
    <citation type="submission" date="2015-09" db="EMBL/GenBank/DDBJ databases">
        <title>Genome announcement of multiple Pseudomonas syringae strains.</title>
        <authorList>
            <person name="Thakur S."/>
            <person name="Wang P.W."/>
            <person name="Gong Y."/>
            <person name="Weir B.S."/>
            <person name="Guttman D.S."/>
        </authorList>
    </citation>
    <scope>NUCLEOTIDE SEQUENCE [LARGE SCALE GENOMIC DNA]</scope>
    <source>
        <strain evidence="2 3">ICMP3956</strain>
    </source>
</reference>
<dbReference type="NCBIfam" id="NF041532">
    <property type="entry name" value="HprT"/>
    <property type="match status" value="1"/>
</dbReference>
<sequence>MKSRSVVILFVLLATLAGCTTNGCKGYACKRPDSTNRELVIWWPPDMRQGVDESDHEQDYTVVQLRD</sequence>
<feature type="chain" id="PRO_5006172597" evidence="1">
    <location>
        <begin position="20"/>
        <end position="67"/>
    </location>
</feature>
<evidence type="ECO:0000313" key="3">
    <source>
        <dbReference type="Proteomes" id="UP000050562"/>
    </source>
</evidence>
<dbReference type="RefSeq" id="WP_057409082.1">
    <property type="nucleotide sequence ID" value="NZ_LJRC01000112.1"/>
</dbReference>
<accession>A0A0P9YPW5</accession>
<dbReference type="EMBL" id="LJRC01000112">
    <property type="protein sequence ID" value="KPY37671.1"/>
    <property type="molecule type" value="Genomic_DNA"/>
</dbReference>
<comment type="caution">
    <text evidence="2">The sequence shown here is derived from an EMBL/GenBank/DDBJ whole genome shotgun (WGS) entry which is preliminary data.</text>
</comment>
<feature type="signal peptide" evidence="1">
    <location>
        <begin position="1"/>
        <end position="19"/>
    </location>
</feature>
<protein>
    <submittedName>
        <fullName evidence="2">HrpT</fullName>
    </submittedName>
</protein>